<keyword evidence="8" id="KW-1185">Reference proteome</keyword>
<dbReference type="Pfam" id="PF01554">
    <property type="entry name" value="MatE"/>
    <property type="match status" value="4"/>
</dbReference>
<evidence type="ECO:0000313" key="8">
    <source>
        <dbReference type="Proteomes" id="UP001188597"/>
    </source>
</evidence>
<dbReference type="InterPro" id="IPR044644">
    <property type="entry name" value="DinF-like"/>
</dbReference>
<evidence type="ECO:0000256" key="5">
    <source>
        <dbReference type="ARBA" id="ARBA00023136"/>
    </source>
</evidence>
<keyword evidence="5 6" id="KW-0472">Membrane</keyword>
<dbReference type="EMBL" id="JAVXUP010000776">
    <property type="protein sequence ID" value="KAK3021159.1"/>
    <property type="molecule type" value="Genomic_DNA"/>
</dbReference>
<sequence>MAEVGELPAPQGKWMIPYLVFFKDARLVFKMDDLGLEILRIALPAAMALAADPIASLIDTAFIGHLGPVEIAAVGVSIAIFNQASKVTIFPLVSITTSFVAEEETVGRITSEASKDDNSEKTSAKNNEMADLVLENLEKGSAKNSKAKEVVPVDDFTTSVTSGSSNMHELKSERRHIASASTALVIGTVLGLLQTIFLICLAKPLLGFMGVKSGSPMLTPAQRYLTLRSLGAPAVLLSLAMQGVFRGFKDTKTPLYATANLYFIFLVYAVAGDVANIVLDPILIFSCRLGVSGAAIAHVLSQYLISLILLCKLMKQVNLLPPSVGNLQISRFLKKGSFLLARVIAVTFCVTLAASLASRLGPTPMAAFQVCLQVWMASSLLADGLAVAGQAILACAFAEKDYKKAKAAATRVLQMGFVLGLGLALVVGLGLQFGSGIFSKDKNVISLISIGVPFVAATQPINSVAFVFDGVNFGASDFAYSAYSMVFVAIVSIACLFVLFKANGFVGIWVALTIYMGLRTFAGLWRAGLYEDIEDGDWNRTLAISEAANCWDRILNSPTTYFISLSLSPGAIFDDSMTKGPMTVKVQLTCSLIIMAENGDLPAAKKKWTSPLFVFFKDARLVFKMDDLGLEITRIALPAAMALAADPIASLVDTAFIGHLGPVEIAAVGVSIAIFNQASKVTIFPLISITTSFVAKEETVERIASEAQKGESLEKASTKNNEMKELIPEDVVLENMEKGSGTKGKTEEVVPEDEFTTTAYKSPNVTSGSSNKHKLKSKRRYIPSASTALIIGAVLGLLQTVFLICLAKPILGFMGVKSGSPMLTPALRYLTVRSLGAPAVLLSLAMQGVFRGFKDTKTPLYATVAGDVANLILDPILIFACRLGVSGAAIAHVLSQYLISLILLIKLMKQVDLLPPSVGDLQFSRFLKNGFLLLARVIAATFCVTLAASLAARLGPTPMAAFQVCLQVWMTSSLLADGLAVAGQAILACAFAEKDYEKAKAAATRVLQMGFVLGLGLALVVGLGLQFGSGIFSKDKNVIRLISVGVPFVAATQPINSLAFVFDGVNFGASDFAYSAYSMVALSIVSIASIFVLFKADGFVGIWVALTIYMALRTFAGIWR</sequence>
<feature type="transmembrane region" description="Helical" evidence="6">
    <location>
        <begin position="1011"/>
        <end position="1032"/>
    </location>
</feature>
<dbReference type="GO" id="GO:0015297">
    <property type="term" value="F:antiporter activity"/>
    <property type="evidence" value="ECO:0007669"/>
    <property type="project" value="InterPro"/>
</dbReference>
<dbReference type="CDD" id="cd13136">
    <property type="entry name" value="MATE_DinF_like"/>
    <property type="match status" value="2"/>
</dbReference>
<reference evidence="7" key="1">
    <citation type="submission" date="2022-12" db="EMBL/GenBank/DDBJ databases">
        <title>Draft genome assemblies for two species of Escallonia (Escalloniales).</title>
        <authorList>
            <person name="Chanderbali A."/>
            <person name="Dervinis C."/>
            <person name="Anghel I."/>
            <person name="Soltis D."/>
            <person name="Soltis P."/>
            <person name="Zapata F."/>
        </authorList>
    </citation>
    <scope>NUCLEOTIDE SEQUENCE</scope>
    <source>
        <strain evidence="7">UCBG64.0493</strain>
        <tissue evidence="7">Leaf</tissue>
    </source>
</reference>
<feature type="transmembrane region" description="Helical" evidence="6">
    <location>
        <begin position="781"/>
        <end position="806"/>
    </location>
</feature>
<feature type="transmembrane region" description="Helical" evidence="6">
    <location>
        <begin position="506"/>
        <end position="525"/>
    </location>
</feature>
<feature type="transmembrane region" description="Helical" evidence="6">
    <location>
        <begin position="339"/>
        <end position="360"/>
    </location>
</feature>
<dbReference type="Proteomes" id="UP001188597">
    <property type="component" value="Unassembled WGS sequence"/>
</dbReference>
<feature type="transmembrane region" description="Helical" evidence="6">
    <location>
        <begin position="177"/>
        <end position="205"/>
    </location>
</feature>
<feature type="transmembrane region" description="Helical" evidence="6">
    <location>
        <begin position="926"/>
        <end position="948"/>
    </location>
</feature>
<dbReference type="GO" id="GO:0015137">
    <property type="term" value="F:citrate transmembrane transporter activity"/>
    <property type="evidence" value="ECO:0007669"/>
    <property type="project" value="TreeGrafter"/>
</dbReference>
<feature type="transmembrane region" description="Helical" evidence="6">
    <location>
        <begin position="858"/>
        <end position="879"/>
    </location>
</feature>
<dbReference type="PANTHER" id="PTHR42893:SF11">
    <property type="entry name" value="PROTEIN DETOXIFICATION 43"/>
    <property type="match status" value="1"/>
</dbReference>
<feature type="transmembrane region" description="Helical" evidence="6">
    <location>
        <begin position="444"/>
        <end position="468"/>
    </location>
</feature>
<feature type="transmembrane region" description="Helical" evidence="6">
    <location>
        <begin position="826"/>
        <end position="846"/>
    </location>
</feature>
<evidence type="ECO:0000256" key="6">
    <source>
        <dbReference type="RuleBase" id="RU004914"/>
    </source>
</evidence>
<gene>
    <name evidence="7" type="ORF">RJ639_047100</name>
</gene>
<evidence type="ECO:0000256" key="4">
    <source>
        <dbReference type="ARBA" id="ARBA00022989"/>
    </source>
</evidence>
<feature type="transmembrane region" description="Helical" evidence="6">
    <location>
        <begin position="291"/>
        <end position="311"/>
    </location>
</feature>
<dbReference type="PANTHER" id="PTHR42893">
    <property type="entry name" value="PROTEIN DETOXIFICATION 44, CHLOROPLASTIC-RELATED"/>
    <property type="match status" value="1"/>
</dbReference>
<evidence type="ECO:0000313" key="7">
    <source>
        <dbReference type="EMBL" id="KAK3021159.1"/>
    </source>
</evidence>
<feature type="transmembrane region" description="Helical" evidence="6">
    <location>
        <begin position="480"/>
        <end position="500"/>
    </location>
</feature>
<comment type="caution">
    <text evidence="7">The sequence shown here is derived from an EMBL/GenBank/DDBJ whole genome shotgun (WGS) entry which is preliminary data.</text>
</comment>
<evidence type="ECO:0000256" key="2">
    <source>
        <dbReference type="ARBA" id="ARBA00010199"/>
    </source>
</evidence>
<feature type="transmembrane region" description="Helical" evidence="6">
    <location>
        <begin position="225"/>
        <end position="245"/>
    </location>
</feature>
<dbReference type="GO" id="GO:0042910">
    <property type="term" value="F:xenobiotic transmembrane transporter activity"/>
    <property type="evidence" value="ECO:0007669"/>
    <property type="project" value="InterPro"/>
</dbReference>
<feature type="transmembrane region" description="Helical" evidence="6">
    <location>
        <begin position="1100"/>
        <end position="1119"/>
    </location>
</feature>
<organism evidence="7 8">
    <name type="scientific">Escallonia herrerae</name>
    <dbReference type="NCBI Taxonomy" id="1293975"/>
    <lineage>
        <taxon>Eukaryota</taxon>
        <taxon>Viridiplantae</taxon>
        <taxon>Streptophyta</taxon>
        <taxon>Embryophyta</taxon>
        <taxon>Tracheophyta</taxon>
        <taxon>Spermatophyta</taxon>
        <taxon>Magnoliopsida</taxon>
        <taxon>eudicotyledons</taxon>
        <taxon>Gunneridae</taxon>
        <taxon>Pentapetalae</taxon>
        <taxon>asterids</taxon>
        <taxon>campanulids</taxon>
        <taxon>Escalloniales</taxon>
        <taxon>Escalloniaceae</taxon>
        <taxon>Escallonia</taxon>
    </lineage>
</organism>
<feature type="transmembrane region" description="Helical" evidence="6">
    <location>
        <begin position="257"/>
        <end position="279"/>
    </location>
</feature>
<feature type="transmembrane region" description="Helical" evidence="6">
    <location>
        <begin position="1038"/>
        <end position="1062"/>
    </location>
</feature>
<comment type="similarity">
    <text evidence="2 6">Belongs to the multi antimicrobial extrusion (MATE) (TC 2.A.66.1) family.</text>
</comment>
<dbReference type="AlphaFoldDB" id="A0AA88W731"/>
<feature type="transmembrane region" description="Helical" evidence="6">
    <location>
        <begin position="417"/>
        <end position="438"/>
    </location>
</feature>
<protein>
    <recommendedName>
        <fullName evidence="6">Protein DETOXIFICATION</fullName>
    </recommendedName>
    <alternativeName>
        <fullName evidence="6">Multidrug and toxic compound extrusion protein</fullName>
    </alternativeName>
</protein>
<proteinExistence type="inferred from homology"/>
<dbReference type="GO" id="GO:0016020">
    <property type="term" value="C:membrane"/>
    <property type="evidence" value="ECO:0007669"/>
    <property type="project" value="UniProtKB-SubCell"/>
</dbReference>
<dbReference type="InterPro" id="IPR002528">
    <property type="entry name" value="MATE_fam"/>
</dbReference>
<name>A0AA88W731_9ASTE</name>
<feature type="transmembrane region" description="Helical" evidence="6">
    <location>
        <begin position="1074"/>
        <end position="1094"/>
    </location>
</feature>
<feature type="transmembrane region" description="Helical" evidence="6">
    <location>
        <begin position="885"/>
        <end position="905"/>
    </location>
</feature>
<feature type="transmembrane region" description="Helical" evidence="6">
    <location>
        <begin position="372"/>
        <end position="397"/>
    </location>
</feature>
<accession>A0AA88W731</accession>
<feature type="transmembrane region" description="Helical" evidence="6">
    <location>
        <begin position="968"/>
        <end position="991"/>
    </location>
</feature>
<dbReference type="NCBIfam" id="TIGR00797">
    <property type="entry name" value="matE"/>
    <property type="match status" value="2"/>
</dbReference>
<evidence type="ECO:0000256" key="1">
    <source>
        <dbReference type="ARBA" id="ARBA00004141"/>
    </source>
</evidence>
<comment type="subcellular location">
    <subcellularLocation>
        <location evidence="1">Membrane</location>
        <topology evidence="1">Multi-pass membrane protein</topology>
    </subcellularLocation>
</comment>
<keyword evidence="4 6" id="KW-1133">Transmembrane helix</keyword>
<evidence type="ECO:0000256" key="3">
    <source>
        <dbReference type="ARBA" id="ARBA00022692"/>
    </source>
</evidence>
<keyword evidence="3 6" id="KW-0812">Transmembrane</keyword>